<proteinExistence type="predicted"/>
<dbReference type="GO" id="GO:0016990">
    <property type="term" value="F:arginine deiminase activity"/>
    <property type="evidence" value="ECO:0007669"/>
    <property type="project" value="TreeGrafter"/>
</dbReference>
<dbReference type="GO" id="GO:0019546">
    <property type="term" value="P:L-arginine deiminase pathway"/>
    <property type="evidence" value="ECO:0007669"/>
    <property type="project" value="TreeGrafter"/>
</dbReference>
<dbReference type="OrthoDB" id="258252at2"/>
<reference evidence="1 2" key="1">
    <citation type="journal article" date="2019" name="Microorganisms">
        <title>Systematic Affiliation and Genome Analysis of Subtercola vilae DB165(T) with Particular Emphasis on Cold Adaptation of an Isolate from a High-Altitude Cold Volcano Lake.</title>
        <authorList>
            <person name="Villalobos A.S."/>
            <person name="Wiese J."/>
            <person name="Imhoff J.F."/>
            <person name="Dorador C."/>
            <person name="Keller A."/>
            <person name="Hentschel U."/>
        </authorList>
    </citation>
    <scope>NUCLEOTIDE SEQUENCE [LARGE SCALE GENOMIC DNA]</scope>
    <source>
        <strain evidence="1 2">DB165</strain>
    </source>
</reference>
<dbReference type="Proteomes" id="UP000306192">
    <property type="component" value="Unassembled WGS sequence"/>
</dbReference>
<accession>A0A4T2BZP1</accession>
<dbReference type="Pfam" id="PF02274">
    <property type="entry name" value="ADI"/>
    <property type="match status" value="1"/>
</dbReference>
<dbReference type="PANTHER" id="PTHR47271:SF2">
    <property type="entry name" value="ARGININE DEIMINASE"/>
    <property type="match status" value="1"/>
</dbReference>
<dbReference type="Gene3D" id="3.75.10.10">
    <property type="entry name" value="L-arginine/glycine Amidinotransferase, Chain A"/>
    <property type="match status" value="1"/>
</dbReference>
<sequence length="338" mass="37608">MTSPQVSSRRIFVESEFAPLRTVVFAQAEMRLPAASTFSPAQLEEEIGIIPADKRHLIRELLGKDHAVAMPERQSQWEAERSAFQAVLHKYNVEVLRPRLLTQYEKDAGGPDGYANAFVRDPWYTIGNHVIEGSLRYPQRRREVLASRDIMRSEVLPADGNYTAVPQPEIMPLEIDEGGPGPFLEGGDVLVYGHHVFVGQSGRASTQQGADYLRKLLAPSGYTVEVVPLKPNILHLDCAMGLVRDGLVVVYEDGLLNGVPETLANWERIPVRQEEAANLGTNGLPISPTVYVTDPFFERIGNEVAKHGIQVEYVDYQISRGFGGAFRCSTQPLWRETA</sequence>
<name>A0A4T2BZP1_9MICO</name>
<keyword evidence="2" id="KW-1185">Reference proteome</keyword>
<dbReference type="SUPFAM" id="SSF55909">
    <property type="entry name" value="Pentein"/>
    <property type="match status" value="1"/>
</dbReference>
<dbReference type="GO" id="GO:0016740">
    <property type="term" value="F:transferase activity"/>
    <property type="evidence" value="ECO:0007669"/>
    <property type="project" value="UniProtKB-KW"/>
</dbReference>
<gene>
    <name evidence="1" type="ORF">D4765_10440</name>
</gene>
<dbReference type="AlphaFoldDB" id="A0A4T2BZP1"/>
<comment type="caution">
    <text evidence="1">The sequence shown here is derived from an EMBL/GenBank/DDBJ whole genome shotgun (WGS) entry which is preliminary data.</text>
</comment>
<keyword evidence="1" id="KW-0808">Transferase</keyword>
<evidence type="ECO:0000313" key="1">
    <source>
        <dbReference type="EMBL" id="TIH36181.1"/>
    </source>
</evidence>
<organism evidence="1 2">
    <name type="scientific">Subtercola vilae</name>
    <dbReference type="NCBI Taxonomy" id="2056433"/>
    <lineage>
        <taxon>Bacteria</taxon>
        <taxon>Bacillati</taxon>
        <taxon>Actinomycetota</taxon>
        <taxon>Actinomycetes</taxon>
        <taxon>Micrococcales</taxon>
        <taxon>Microbacteriaceae</taxon>
        <taxon>Subtercola</taxon>
    </lineage>
</organism>
<evidence type="ECO:0000313" key="2">
    <source>
        <dbReference type="Proteomes" id="UP000306192"/>
    </source>
</evidence>
<dbReference type="EMBL" id="QYRT01000017">
    <property type="protein sequence ID" value="TIH36181.1"/>
    <property type="molecule type" value="Genomic_DNA"/>
</dbReference>
<dbReference type="PANTHER" id="PTHR47271">
    <property type="entry name" value="ARGININE DEIMINASE"/>
    <property type="match status" value="1"/>
</dbReference>
<protein>
    <submittedName>
        <fullName evidence="1">Amidinotransferase</fullName>
    </submittedName>
</protein>